<accession>A0A1L7WHJ8</accession>
<dbReference type="InterPro" id="IPR037393">
    <property type="entry name" value="Bud22/SRFB1"/>
</dbReference>
<dbReference type="STRING" id="576137.A0A1L7WHJ8"/>
<dbReference type="Pfam" id="PF09073">
    <property type="entry name" value="BUD22"/>
    <property type="match status" value="1"/>
</dbReference>
<feature type="compositionally biased region" description="Basic and acidic residues" evidence="2">
    <location>
        <begin position="394"/>
        <end position="407"/>
    </location>
</feature>
<feature type="domain" description="Bud22" evidence="3">
    <location>
        <begin position="31"/>
        <end position="490"/>
    </location>
</feature>
<dbReference type="GO" id="GO:0030490">
    <property type="term" value="P:maturation of SSU-rRNA"/>
    <property type="evidence" value="ECO:0007669"/>
    <property type="project" value="TreeGrafter"/>
</dbReference>
<evidence type="ECO:0000313" key="5">
    <source>
        <dbReference type="Proteomes" id="UP000184330"/>
    </source>
</evidence>
<feature type="compositionally biased region" description="Basic and acidic residues" evidence="2">
    <location>
        <begin position="415"/>
        <end position="429"/>
    </location>
</feature>
<feature type="region of interest" description="Disordered" evidence="2">
    <location>
        <begin position="159"/>
        <end position="459"/>
    </location>
</feature>
<dbReference type="GO" id="GO:0005634">
    <property type="term" value="C:nucleus"/>
    <property type="evidence" value="ECO:0007669"/>
    <property type="project" value="TreeGrafter"/>
</dbReference>
<feature type="compositionally biased region" description="Acidic residues" evidence="2">
    <location>
        <begin position="296"/>
        <end position="311"/>
    </location>
</feature>
<feature type="compositionally biased region" description="Basic and acidic residues" evidence="2">
    <location>
        <begin position="371"/>
        <end position="382"/>
    </location>
</feature>
<reference evidence="4 5" key="1">
    <citation type="submission" date="2016-03" db="EMBL/GenBank/DDBJ databases">
        <authorList>
            <person name="Ploux O."/>
        </authorList>
    </citation>
    <scope>NUCLEOTIDE SEQUENCE [LARGE SCALE GENOMIC DNA]</scope>
    <source>
        <strain evidence="4 5">UAMH 11012</strain>
    </source>
</reference>
<evidence type="ECO:0000256" key="2">
    <source>
        <dbReference type="SAM" id="MobiDB-lite"/>
    </source>
</evidence>
<dbReference type="AlphaFoldDB" id="A0A1L7WHJ8"/>
<dbReference type="PANTHER" id="PTHR23325:SF1">
    <property type="entry name" value="SERUM RESPONSE FACTOR-BINDING PROTEIN 1"/>
    <property type="match status" value="1"/>
</dbReference>
<dbReference type="GO" id="GO:0030686">
    <property type="term" value="C:90S preribosome"/>
    <property type="evidence" value="ECO:0007669"/>
    <property type="project" value="TreeGrafter"/>
</dbReference>
<name>A0A1L7WHJ8_9HELO</name>
<gene>
    <name evidence="4" type="ORF">PAC_02122</name>
</gene>
<feature type="compositionally biased region" description="Acidic residues" evidence="2">
    <location>
        <begin position="230"/>
        <end position="243"/>
    </location>
</feature>
<dbReference type="Proteomes" id="UP000184330">
    <property type="component" value="Unassembled WGS sequence"/>
</dbReference>
<evidence type="ECO:0000256" key="1">
    <source>
        <dbReference type="ARBA" id="ARBA00023054"/>
    </source>
</evidence>
<feature type="compositionally biased region" description="Basic and acidic residues" evidence="2">
    <location>
        <begin position="211"/>
        <end position="229"/>
    </location>
</feature>
<feature type="compositionally biased region" description="Basic and acidic residues" evidence="2">
    <location>
        <begin position="184"/>
        <end position="203"/>
    </location>
</feature>
<evidence type="ECO:0000259" key="3">
    <source>
        <dbReference type="Pfam" id="PF09073"/>
    </source>
</evidence>
<keyword evidence="1" id="KW-0175">Coiled coil</keyword>
<sequence>MPKRKRTNSDEDDGDRILRRRKTATLDELTRSKKLLHRALKTAKGFERQKLGKRLKSATSKSESEEIKRINNEIEALKTVDLDKVTTAQLCRSLLKIKEFRDSEILPEEVRGDLPKPEGSDEEVKALHNVTSGMCNAKVVREEVTGVIQRMYAAMGIPVPAKEGKGKGMKKEVDDSAKAGGRGEIGKKVKVEVLEDKRVAKPPEDEDDSDEKSWEGLDGSNKENEGQEELHDEGEPLDEEELQQYDALLGASSDEESFHEEDWLPKEKPEQTRFSISPSPSLSPSILGSISPSPEPELEPELQSESDSEPEPEPRPKKTSKPKVQSGKGGNSTFLPSLMGGYWSGSESEASDLENAPPAKKNRPGQMARRAIWEKKYGEKANHIKTGQGLVASRGKDDGWDAKRGAKDSSSGRGRGREPNRDKPKVMNRKDRRSLMGGTGENATPIAPRNEPPKKMRDDVGVLHPSWQAAKIAKEMKKAVAFQGKKVTFD</sequence>
<organism evidence="4 5">
    <name type="scientific">Phialocephala subalpina</name>
    <dbReference type="NCBI Taxonomy" id="576137"/>
    <lineage>
        <taxon>Eukaryota</taxon>
        <taxon>Fungi</taxon>
        <taxon>Dikarya</taxon>
        <taxon>Ascomycota</taxon>
        <taxon>Pezizomycotina</taxon>
        <taxon>Leotiomycetes</taxon>
        <taxon>Helotiales</taxon>
        <taxon>Mollisiaceae</taxon>
        <taxon>Phialocephala</taxon>
        <taxon>Phialocephala fortinii species complex</taxon>
    </lineage>
</organism>
<keyword evidence="5" id="KW-1185">Reference proteome</keyword>
<feature type="compositionally biased region" description="Basic and acidic residues" evidence="2">
    <location>
        <begin position="260"/>
        <end position="271"/>
    </location>
</feature>
<proteinExistence type="predicted"/>
<dbReference type="PANTHER" id="PTHR23325">
    <property type="entry name" value="SERUM RESPONSE FACTOR-BINDING"/>
    <property type="match status" value="1"/>
</dbReference>
<feature type="compositionally biased region" description="Basic and acidic residues" evidence="2">
    <location>
        <begin position="162"/>
        <end position="177"/>
    </location>
</feature>
<evidence type="ECO:0000313" key="4">
    <source>
        <dbReference type="EMBL" id="CZR52245.1"/>
    </source>
</evidence>
<protein>
    <recommendedName>
        <fullName evidence="3">Bud22 domain-containing protein</fullName>
    </recommendedName>
</protein>
<dbReference type="InterPro" id="IPR015158">
    <property type="entry name" value="Bud22_dom"/>
</dbReference>
<feature type="compositionally biased region" description="Low complexity" evidence="2">
    <location>
        <begin position="275"/>
        <end position="292"/>
    </location>
</feature>
<dbReference type="EMBL" id="FJOG01000002">
    <property type="protein sequence ID" value="CZR52245.1"/>
    <property type="molecule type" value="Genomic_DNA"/>
</dbReference>
<dbReference type="OrthoDB" id="3364872at2759"/>